<proteinExistence type="predicted"/>
<name>A0ABV7BWW7_9PROT</name>
<dbReference type="PROSITE" id="PS50206">
    <property type="entry name" value="RHODANESE_3"/>
    <property type="match status" value="1"/>
</dbReference>
<comment type="caution">
    <text evidence="2">The sequence shown here is derived from an EMBL/GenBank/DDBJ whole genome shotgun (WGS) entry which is preliminary data.</text>
</comment>
<protein>
    <submittedName>
        <fullName evidence="2">Rhodanese-like domain-containing protein</fullName>
    </submittedName>
</protein>
<feature type="domain" description="Rhodanese" evidence="1">
    <location>
        <begin position="29"/>
        <end position="125"/>
    </location>
</feature>
<dbReference type="RefSeq" id="WP_216836629.1">
    <property type="nucleotide sequence ID" value="NZ_JAFNJS010000003.1"/>
</dbReference>
<reference evidence="3" key="1">
    <citation type="journal article" date="2019" name="Int. J. Syst. Evol. Microbiol.">
        <title>The Global Catalogue of Microorganisms (GCM) 10K type strain sequencing project: providing services to taxonomists for standard genome sequencing and annotation.</title>
        <authorList>
            <consortium name="The Broad Institute Genomics Platform"/>
            <consortium name="The Broad Institute Genome Sequencing Center for Infectious Disease"/>
            <person name="Wu L."/>
            <person name="Ma J."/>
        </authorList>
    </citation>
    <scope>NUCLEOTIDE SEQUENCE [LARGE SCALE GENOMIC DNA]</scope>
    <source>
        <strain evidence="3">CGMCC 1.16855</strain>
    </source>
</reference>
<keyword evidence="3" id="KW-1185">Reference proteome</keyword>
<evidence type="ECO:0000313" key="3">
    <source>
        <dbReference type="Proteomes" id="UP001595420"/>
    </source>
</evidence>
<dbReference type="InterPro" id="IPR001763">
    <property type="entry name" value="Rhodanese-like_dom"/>
</dbReference>
<organism evidence="2 3">
    <name type="scientific">Falsiroseomonas tokyonensis</name>
    <dbReference type="NCBI Taxonomy" id="430521"/>
    <lineage>
        <taxon>Bacteria</taxon>
        <taxon>Pseudomonadati</taxon>
        <taxon>Pseudomonadota</taxon>
        <taxon>Alphaproteobacteria</taxon>
        <taxon>Acetobacterales</taxon>
        <taxon>Roseomonadaceae</taxon>
        <taxon>Falsiroseomonas</taxon>
    </lineage>
</organism>
<evidence type="ECO:0000259" key="1">
    <source>
        <dbReference type="PROSITE" id="PS50206"/>
    </source>
</evidence>
<dbReference type="SMART" id="SM00450">
    <property type="entry name" value="RHOD"/>
    <property type="match status" value="1"/>
</dbReference>
<evidence type="ECO:0000313" key="2">
    <source>
        <dbReference type="EMBL" id="MFC3000540.1"/>
    </source>
</evidence>
<dbReference type="PANTHER" id="PTHR44086:SF10">
    <property type="entry name" value="THIOSULFATE SULFURTRANSFERASE_RHODANESE-LIKE DOMAIN-CONTAINING PROTEIN 3"/>
    <property type="match status" value="1"/>
</dbReference>
<sequence length="126" mass="13013">MPTTVKEMLAAANAAVPRISAAEAQALAAQPQTVLLDVRDAAEVQASGKAKGALAVSRGLLEFRADPESPLHDAAFDRAKTIIVYCASGGRSALAGKTLKDMGYGDVRNLGGFKDWVEGGGEVENA</sequence>
<dbReference type="PANTHER" id="PTHR44086">
    <property type="entry name" value="THIOSULFATE SULFURTRANSFERASE RDL2, MITOCHONDRIAL-RELATED"/>
    <property type="match status" value="1"/>
</dbReference>
<accession>A0ABV7BWW7</accession>
<dbReference type="Pfam" id="PF00581">
    <property type="entry name" value="Rhodanese"/>
    <property type="match status" value="1"/>
</dbReference>
<dbReference type="EMBL" id="JBHRSB010000003">
    <property type="protein sequence ID" value="MFC3000540.1"/>
    <property type="molecule type" value="Genomic_DNA"/>
</dbReference>
<dbReference type="Proteomes" id="UP001595420">
    <property type="component" value="Unassembled WGS sequence"/>
</dbReference>
<gene>
    <name evidence="2" type="ORF">ACFOD3_11590</name>
</gene>